<dbReference type="AlphaFoldDB" id="A0A516SE27"/>
<dbReference type="Pfam" id="PF21277">
    <property type="entry name" value="T6SS_VgrG3-like_C"/>
    <property type="match status" value="1"/>
</dbReference>
<feature type="region of interest" description="Disordered" evidence="1">
    <location>
        <begin position="335"/>
        <end position="366"/>
    </location>
</feature>
<keyword evidence="4" id="KW-1185">Reference proteome</keyword>
<dbReference type="Gene3D" id="2.60.200.60">
    <property type="match status" value="1"/>
</dbReference>
<feature type="compositionally biased region" description="Basic and acidic residues" evidence="1">
    <location>
        <begin position="352"/>
        <end position="362"/>
    </location>
</feature>
<dbReference type="Pfam" id="PF05488">
    <property type="entry name" value="PAAR_motif"/>
    <property type="match status" value="1"/>
</dbReference>
<dbReference type="Proteomes" id="UP000317550">
    <property type="component" value="Chromosome"/>
</dbReference>
<evidence type="ECO:0000256" key="1">
    <source>
        <dbReference type="SAM" id="MobiDB-lite"/>
    </source>
</evidence>
<evidence type="ECO:0000313" key="3">
    <source>
        <dbReference type="EMBL" id="QDQ26417.1"/>
    </source>
</evidence>
<dbReference type="RefSeq" id="WP_144277811.1">
    <property type="nucleotide sequence ID" value="NZ_CP041730.1"/>
</dbReference>
<feature type="domain" description="Type VI secretion system spike protein VgrG3-like C-terminal" evidence="2">
    <location>
        <begin position="397"/>
        <end position="535"/>
    </location>
</feature>
<dbReference type="KEGG" id="cari:FNU76_08590"/>
<feature type="region of interest" description="Disordered" evidence="1">
    <location>
        <begin position="147"/>
        <end position="167"/>
    </location>
</feature>
<name>A0A516SE27_9NEIS</name>
<dbReference type="InterPro" id="IPR008727">
    <property type="entry name" value="PAAR_motif"/>
</dbReference>
<protein>
    <recommendedName>
        <fullName evidence="2">Type VI secretion system spike protein VgrG3-like C-terminal domain-containing protein</fullName>
    </recommendedName>
</protein>
<dbReference type="EMBL" id="CP041730">
    <property type="protein sequence ID" value="QDQ26417.1"/>
    <property type="molecule type" value="Genomic_DNA"/>
</dbReference>
<dbReference type="OrthoDB" id="4832922at2"/>
<reference evidence="4" key="1">
    <citation type="submission" date="2019-07" db="EMBL/GenBank/DDBJ databases">
        <title>Chitinimonas sp. nov., isolated from Ny-Alesund, arctica soil.</title>
        <authorList>
            <person name="Xu Q."/>
            <person name="Peng F."/>
        </authorList>
    </citation>
    <scope>NUCLEOTIDE SEQUENCE [LARGE SCALE GENOMIC DNA]</scope>
    <source>
        <strain evidence="4">R3-44</strain>
    </source>
</reference>
<accession>A0A516SE27</accession>
<feature type="region of interest" description="Disordered" evidence="1">
    <location>
        <begin position="1"/>
        <end position="22"/>
    </location>
</feature>
<dbReference type="InterPro" id="IPR049073">
    <property type="entry name" value="T6SS_VgrG3-like_C"/>
</dbReference>
<evidence type="ECO:0000259" key="2">
    <source>
        <dbReference type="Pfam" id="PF21277"/>
    </source>
</evidence>
<sequence length="588" mass="62589">MSAPNEGGATGGAGEQSGETRHIAQADDGWIAIACEPDWCWVGERRVAFDSVASLGQPIQASPNVKVHGRPVYREGDIFKGTQGNGGRHIVSDTSLEDGYVKILDGHPTVKVNGRPVARHGSRCLINCDAAGKGGAMGMLYTEQKPLARTPSQPNNPDAPAGQRSSDKLDALRALRSQVASGKVEVSALDGLLDFNKTNAYLDTLIAKIKGEPDTMIESASEMARGALGLGKDVMLAAGGLAYEVAKTESRLPLLLLAELPRTLLLAQLNAQILAEKIRLGNITAATIGEAALDLGGVLIVPLSQLWKRDPPVRMGLHALGIWLQGKAEKLLARKESAPAKASEAKTGLPSARDKNEKENSGKKGGVHVMAAPAKISIKNNTEPEQQEARHENPCVGFIARKYESGTGGVATISNGAGDPGGVSYGAYQLSKNSGTLTQFLSSPENANFRQHFEGLEAGTEAFNDAYRSVVESSGSEFDSAQYAFIARTHYEPLANRARKIGFDMEDNRVREAIFSQSVNHSPVGNRKIMAAAIASLPGNPGAEQQVSALYLARGNYVAGLSGLTERTRGTLLDRYRRELSDVLAIHR</sequence>
<gene>
    <name evidence="3" type="ORF">FNU76_08590</name>
</gene>
<evidence type="ECO:0000313" key="4">
    <source>
        <dbReference type="Proteomes" id="UP000317550"/>
    </source>
</evidence>
<organism evidence="3 4">
    <name type="scientific">Chitinimonas arctica</name>
    <dbReference type="NCBI Taxonomy" id="2594795"/>
    <lineage>
        <taxon>Bacteria</taxon>
        <taxon>Pseudomonadati</taxon>
        <taxon>Pseudomonadota</taxon>
        <taxon>Betaproteobacteria</taxon>
        <taxon>Neisseriales</taxon>
        <taxon>Chitinibacteraceae</taxon>
        <taxon>Chitinimonas</taxon>
    </lineage>
</organism>
<proteinExistence type="predicted"/>
<dbReference type="CDD" id="cd14671">
    <property type="entry name" value="PAAR_like"/>
    <property type="match status" value="1"/>
</dbReference>